<evidence type="ECO:0000313" key="2">
    <source>
        <dbReference type="Proteomes" id="UP000624703"/>
    </source>
</evidence>
<accession>A0A8J7MHY5</accession>
<organism evidence="1 2">
    <name type="scientific">Persicirhabdus sediminis</name>
    <dbReference type="NCBI Taxonomy" id="454144"/>
    <lineage>
        <taxon>Bacteria</taxon>
        <taxon>Pseudomonadati</taxon>
        <taxon>Verrucomicrobiota</taxon>
        <taxon>Verrucomicrobiia</taxon>
        <taxon>Verrucomicrobiales</taxon>
        <taxon>Verrucomicrobiaceae</taxon>
        <taxon>Persicirhabdus</taxon>
    </lineage>
</organism>
<proteinExistence type="predicted"/>
<dbReference type="EMBL" id="JAENIM010000044">
    <property type="protein sequence ID" value="MBK1792304.1"/>
    <property type="molecule type" value="Genomic_DNA"/>
</dbReference>
<reference evidence="1" key="1">
    <citation type="submission" date="2021-01" db="EMBL/GenBank/DDBJ databases">
        <title>Modified the classification status of verrucomicrobia.</title>
        <authorList>
            <person name="Feng X."/>
        </authorList>
    </citation>
    <scope>NUCLEOTIDE SEQUENCE</scope>
    <source>
        <strain evidence="1">_KCTC 22039</strain>
    </source>
</reference>
<comment type="caution">
    <text evidence="1">The sequence shown here is derived from an EMBL/GenBank/DDBJ whole genome shotgun (WGS) entry which is preliminary data.</text>
</comment>
<sequence>MQKHTWREETEEGTKFFRATHHGGRWTYATQMRGEDEWTQSDPIQPEEWQEIRDMLWNKYQRGRCPWGFIEKIDKILAKENQK</sequence>
<dbReference type="AlphaFoldDB" id="A0A8J7MHY5"/>
<keyword evidence="2" id="KW-1185">Reference proteome</keyword>
<dbReference type="Proteomes" id="UP000624703">
    <property type="component" value="Unassembled WGS sequence"/>
</dbReference>
<protein>
    <submittedName>
        <fullName evidence="1">Uncharacterized protein</fullName>
    </submittedName>
</protein>
<gene>
    <name evidence="1" type="ORF">JIN82_14165</name>
</gene>
<evidence type="ECO:0000313" key="1">
    <source>
        <dbReference type="EMBL" id="MBK1792304.1"/>
    </source>
</evidence>
<name>A0A8J7MHY5_9BACT</name>